<protein>
    <recommendedName>
        <fullName evidence="3">Head-to-tail adaptor</fullName>
    </recommendedName>
</protein>
<name>K6WHA1_9ACTN</name>
<evidence type="ECO:0008006" key="3">
    <source>
        <dbReference type="Google" id="ProtNLM"/>
    </source>
</evidence>
<reference evidence="1 2" key="1">
    <citation type="submission" date="2012-08" db="EMBL/GenBank/DDBJ databases">
        <title>Whole genome shotgun sequence of Gordonia rhizosphera NBRC 16068.</title>
        <authorList>
            <person name="Takarada H."/>
            <person name="Isaki S."/>
            <person name="Hosoyama A."/>
            <person name="Tsuchikane K."/>
            <person name="Katsumata H."/>
            <person name="Baba S."/>
            <person name="Ohji S."/>
            <person name="Yamazaki S."/>
            <person name="Fujita N."/>
        </authorList>
    </citation>
    <scope>NUCLEOTIDE SEQUENCE [LARGE SCALE GENOMIC DNA]</scope>
    <source>
        <strain evidence="1 2">NBRC 16068</strain>
    </source>
</reference>
<dbReference type="eggNOG" id="ENOG5032G1Y">
    <property type="taxonomic scope" value="Bacteria"/>
</dbReference>
<accession>K6WHA1</accession>
<dbReference type="AlphaFoldDB" id="K6WHA1"/>
<gene>
    <name evidence="1" type="ORF">GORHZ_207_00100</name>
</gene>
<dbReference type="RefSeq" id="WP_006338125.1">
    <property type="nucleotide sequence ID" value="NZ_BAHC01000207.1"/>
</dbReference>
<evidence type="ECO:0000313" key="2">
    <source>
        <dbReference type="Proteomes" id="UP000008363"/>
    </source>
</evidence>
<evidence type="ECO:0000313" key="1">
    <source>
        <dbReference type="EMBL" id="GAB93161.1"/>
    </source>
</evidence>
<sequence>MTNLPSAPITFTNDILPFDNEMTETEGTLLIQTVWARVLFNIAPCLAVDDITTVCGPAELVVLKSILRDAVLRLYERGSGIVKSETSGDFSRSFVNSVGVVFRPQEIEDLQSLCGSASSAQRASTAVTWGPYWEQDADGNLVPVDTTAGVHPFILGY</sequence>
<comment type="caution">
    <text evidence="1">The sequence shown here is derived from an EMBL/GenBank/DDBJ whole genome shotgun (WGS) entry which is preliminary data.</text>
</comment>
<dbReference type="STRING" id="1108045.GORHZ_207_00100"/>
<proteinExistence type="predicted"/>
<dbReference type="Proteomes" id="UP000008363">
    <property type="component" value="Unassembled WGS sequence"/>
</dbReference>
<keyword evidence="2" id="KW-1185">Reference proteome</keyword>
<organism evidence="1 2">
    <name type="scientific">Gordonia rhizosphera NBRC 16068</name>
    <dbReference type="NCBI Taxonomy" id="1108045"/>
    <lineage>
        <taxon>Bacteria</taxon>
        <taxon>Bacillati</taxon>
        <taxon>Actinomycetota</taxon>
        <taxon>Actinomycetes</taxon>
        <taxon>Mycobacteriales</taxon>
        <taxon>Gordoniaceae</taxon>
        <taxon>Gordonia</taxon>
    </lineage>
</organism>
<dbReference type="EMBL" id="BAHC01000207">
    <property type="protein sequence ID" value="GAB93161.1"/>
    <property type="molecule type" value="Genomic_DNA"/>
</dbReference>